<dbReference type="Proteomes" id="UP000070433">
    <property type="component" value="Chromosome"/>
</dbReference>
<reference evidence="7 8" key="1">
    <citation type="journal article" date="2014" name="Int. J. Syst. Evol. Microbiol.">
        <title>Ramlibacter solisilvae sp. nov., isolated from forest soil, and emended description of the genus Ramlibacter.</title>
        <authorList>
            <person name="Lee H.J."/>
            <person name="Lee S.H."/>
            <person name="Lee S.S."/>
            <person name="Lee J.S."/>
            <person name="Kim Y."/>
            <person name="Kim S.C."/>
            <person name="Jeon C.O."/>
        </authorList>
    </citation>
    <scope>NUCLEOTIDE SEQUENCE [LARGE SCALE GENOMIC DNA]</scope>
    <source>
        <strain evidence="7 8">5-10</strain>
    </source>
</reference>
<evidence type="ECO:0000256" key="1">
    <source>
        <dbReference type="ARBA" id="ARBA00004370"/>
    </source>
</evidence>
<comment type="subcellular location">
    <subcellularLocation>
        <location evidence="6">Cell membrane</location>
        <topology evidence="6">Multi-pass membrane protein</topology>
    </subcellularLocation>
    <subcellularLocation>
        <location evidence="1">Membrane</location>
    </subcellularLocation>
</comment>
<dbReference type="CDD" id="cd06662">
    <property type="entry name" value="SURF1"/>
    <property type="match status" value="1"/>
</dbReference>
<keyword evidence="8" id="KW-1185">Reference proteome</keyword>
<evidence type="ECO:0000256" key="2">
    <source>
        <dbReference type="ARBA" id="ARBA00007165"/>
    </source>
</evidence>
<comment type="caution">
    <text evidence="6">Lacks conserved residue(s) required for the propagation of feature annotation.</text>
</comment>
<dbReference type="OrthoDB" id="9789940at2"/>
<dbReference type="AlphaFoldDB" id="A0A127JS18"/>
<dbReference type="PROSITE" id="PS50895">
    <property type="entry name" value="SURF1"/>
    <property type="match status" value="1"/>
</dbReference>
<evidence type="ECO:0000313" key="7">
    <source>
        <dbReference type="EMBL" id="AMO22788.1"/>
    </source>
</evidence>
<sequence>MRAFAFWAITVVAALAVAATAALGFWQLGRGRDKDALQAAIEAREALPAVPPEAMSGTELPPLMHRSVVLRGTWDERHTVFLDNRQMHGRVGFYVVTPLKLEGGGAVLVQRGWAPRDFMQREKLPAVQTPPGVVEVRGRIAPPPARLYQFGGAGAAAIRQNLDLDSFRAETGLPLPELAVVQNGAASEGLLRDWPRAGSGSEKNYGYAFQWWALSALIAILYVWFQFIAPRRRKVPPA</sequence>
<keyword evidence="6" id="KW-1003">Cell membrane</keyword>
<dbReference type="PANTHER" id="PTHR23427:SF2">
    <property type="entry name" value="SURFEIT LOCUS PROTEIN 1"/>
    <property type="match status" value="1"/>
</dbReference>
<accession>A0A127JS18</accession>
<name>A0A127JS18_9BURK</name>
<evidence type="ECO:0000256" key="6">
    <source>
        <dbReference type="RuleBase" id="RU363076"/>
    </source>
</evidence>
<keyword evidence="5 6" id="KW-0472">Membrane</keyword>
<evidence type="ECO:0000256" key="3">
    <source>
        <dbReference type="ARBA" id="ARBA00022692"/>
    </source>
</evidence>
<evidence type="ECO:0000256" key="4">
    <source>
        <dbReference type="ARBA" id="ARBA00022989"/>
    </source>
</evidence>
<dbReference type="PANTHER" id="PTHR23427">
    <property type="entry name" value="SURFEIT LOCUS PROTEIN"/>
    <property type="match status" value="1"/>
</dbReference>
<dbReference type="PATRIC" id="fig|94132.3.peg.1565"/>
<evidence type="ECO:0000313" key="8">
    <source>
        <dbReference type="Proteomes" id="UP000070433"/>
    </source>
</evidence>
<comment type="similarity">
    <text evidence="2 6">Belongs to the SURF1 family.</text>
</comment>
<dbReference type="Pfam" id="PF02104">
    <property type="entry name" value="SURF1"/>
    <property type="match status" value="1"/>
</dbReference>
<keyword evidence="3 6" id="KW-0812">Transmembrane</keyword>
<dbReference type="InterPro" id="IPR002994">
    <property type="entry name" value="Surf1/Shy1"/>
</dbReference>
<dbReference type="GO" id="GO:0005886">
    <property type="term" value="C:plasma membrane"/>
    <property type="evidence" value="ECO:0007669"/>
    <property type="project" value="UniProtKB-SubCell"/>
</dbReference>
<protein>
    <recommendedName>
        <fullName evidence="6">SURF1-like protein</fullName>
    </recommendedName>
</protein>
<evidence type="ECO:0000256" key="5">
    <source>
        <dbReference type="ARBA" id="ARBA00023136"/>
    </source>
</evidence>
<dbReference type="EMBL" id="CP010951">
    <property type="protein sequence ID" value="AMO22788.1"/>
    <property type="molecule type" value="Genomic_DNA"/>
</dbReference>
<dbReference type="InterPro" id="IPR045214">
    <property type="entry name" value="Surf1/Surf4"/>
</dbReference>
<gene>
    <name evidence="7" type="ORF">UC35_07675</name>
</gene>
<keyword evidence="4 6" id="KW-1133">Transmembrane helix</keyword>
<proteinExistence type="inferred from homology"/>
<feature type="transmembrane region" description="Helical" evidence="6">
    <location>
        <begin position="205"/>
        <end position="225"/>
    </location>
</feature>
<organism evidence="7 8">
    <name type="scientific">Ramlibacter tataouinensis</name>
    <dbReference type="NCBI Taxonomy" id="94132"/>
    <lineage>
        <taxon>Bacteria</taxon>
        <taxon>Pseudomonadati</taxon>
        <taxon>Pseudomonadota</taxon>
        <taxon>Betaproteobacteria</taxon>
        <taxon>Burkholderiales</taxon>
        <taxon>Comamonadaceae</taxon>
        <taxon>Ramlibacter</taxon>
    </lineage>
</organism>